<dbReference type="SMART" id="SM00342">
    <property type="entry name" value="HTH_ARAC"/>
    <property type="match status" value="1"/>
</dbReference>
<dbReference type="InterPro" id="IPR018062">
    <property type="entry name" value="HTH_AraC-typ_CS"/>
</dbReference>
<sequence length="512" mass="59056">MINIVVAEDQQLILKDICNKISKCGDNINIIATAINGQDGYEKIIKFKPDIVFTDISMPILSGIDMIKKVKQENLDTKFVIISGYKDFDYAREAITTGVDEYLLKPILVDDINTILQNLKNKISMSQNDYERHIVEDLINSTVTNHPTININFNYKNYYVVIFNAGPYASFTIDYATPFCQAFDDIDLIKLSRNYIYADEKVFLVKGKSSNEAICIFATNNTDMNSLKKFASFVIDYSESKGINMTIGISRAIKHIENIGIRSQIVRTILRKNIIFSKSNLLDCSKIDIHIHNHRFFLTDNIEKRLKIFLQNNQEDGFIYECNKLITQLSKENATQMEIEKCFKNMINKCTLDYLIRNNLSDIELKIDECISISRNYTDLSSNLIIVFKELIDEYSRIHHKNNYIDDIVKVSQDYIEKHVSEDINVNDIANKFSVSPTYFSRIFKKQVGISPIVYITNIRIKNACTILENNDFTVKEVSELCGYSDQFYFSKTFKSIVGIPPSEYKLKFSKD</sequence>
<dbReference type="SUPFAM" id="SSF46689">
    <property type="entry name" value="Homeodomain-like"/>
    <property type="match status" value="2"/>
</dbReference>
<dbReference type="Pfam" id="PF12833">
    <property type="entry name" value="HTH_18"/>
    <property type="match status" value="1"/>
</dbReference>
<evidence type="ECO:0000313" key="10">
    <source>
        <dbReference type="Proteomes" id="UP001299068"/>
    </source>
</evidence>
<feature type="modified residue" description="4-aspartylphosphate" evidence="6">
    <location>
        <position position="55"/>
    </location>
</feature>
<proteinExistence type="predicted"/>
<evidence type="ECO:0000259" key="7">
    <source>
        <dbReference type="PROSITE" id="PS01124"/>
    </source>
</evidence>
<keyword evidence="3" id="KW-0238">DNA-binding</keyword>
<dbReference type="InterPro" id="IPR020449">
    <property type="entry name" value="Tscrpt_reg_AraC-type_HTH"/>
</dbReference>
<dbReference type="RefSeq" id="WP_221858777.1">
    <property type="nucleotide sequence ID" value="NZ_JAIKTU010000002.1"/>
</dbReference>
<evidence type="ECO:0000256" key="3">
    <source>
        <dbReference type="ARBA" id="ARBA00023125"/>
    </source>
</evidence>
<comment type="function">
    <text evidence="5">May play the central regulatory role in sporulation. It may be an element of the effector pathway responsible for the activation of sporulation genes in response to nutritional stress. Spo0A may act in concert with spo0H (a sigma factor) to control the expression of some genes that are critical to the sporulation process.</text>
</comment>
<evidence type="ECO:0000256" key="6">
    <source>
        <dbReference type="PROSITE-ProRule" id="PRU00169"/>
    </source>
</evidence>
<accession>A0ABS7KUG5</accession>
<feature type="domain" description="HTH araC/xylS-type" evidence="7">
    <location>
        <begin position="410"/>
        <end position="508"/>
    </location>
</feature>
<dbReference type="SMART" id="SM00448">
    <property type="entry name" value="REC"/>
    <property type="match status" value="1"/>
</dbReference>
<evidence type="ECO:0000259" key="8">
    <source>
        <dbReference type="PROSITE" id="PS50110"/>
    </source>
</evidence>
<organism evidence="9 10">
    <name type="scientific">Clostridium sardiniense</name>
    <name type="common">Clostridium absonum</name>
    <dbReference type="NCBI Taxonomy" id="29369"/>
    <lineage>
        <taxon>Bacteria</taxon>
        <taxon>Bacillati</taxon>
        <taxon>Bacillota</taxon>
        <taxon>Clostridia</taxon>
        <taxon>Eubacteriales</taxon>
        <taxon>Clostridiaceae</taxon>
        <taxon>Clostridium</taxon>
    </lineage>
</organism>
<dbReference type="EMBL" id="JAIKTU010000002">
    <property type="protein sequence ID" value="MBY0754252.1"/>
    <property type="molecule type" value="Genomic_DNA"/>
</dbReference>
<dbReference type="PROSITE" id="PS50110">
    <property type="entry name" value="RESPONSE_REGULATORY"/>
    <property type="match status" value="1"/>
</dbReference>
<keyword evidence="6" id="KW-0597">Phosphoprotein</keyword>
<evidence type="ECO:0000256" key="5">
    <source>
        <dbReference type="ARBA" id="ARBA00024867"/>
    </source>
</evidence>
<dbReference type="SUPFAM" id="SSF52172">
    <property type="entry name" value="CheY-like"/>
    <property type="match status" value="1"/>
</dbReference>
<dbReference type="InterPro" id="IPR001789">
    <property type="entry name" value="Sig_transdc_resp-reg_receiver"/>
</dbReference>
<dbReference type="PRINTS" id="PR00032">
    <property type="entry name" value="HTHARAC"/>
</dbReference>
<evidence type="ECO:0000256" key="2">
    <source>
        <dbReference type="ARBA" id="ARBA00023015"/>
    </source>
</evidence>
<dbReference type="Gene3D" id="3.40.50.2300">
    <property type="match status" value="1"/>
</dbReference>
<keyword evidence="2" id="KW-0805">Transcription regulation</keyword>
<reference evidence="9 10" key="1">
    <citation type="journal article" date="2021" name="Cell Host Microbe">
        <title>in vivo commensal control of Clostridioides difficile virulence.</title>
        <authorList>
            <person name="Girinathan B.P."/>
            <person name="Dibenedetto N."/>
            <person name="Worley J.N."/>
            <person name="Peltier J."/>
            <person name="Arrieta-Ortiz M.L."/>
            <person name="Rupa Christinal Immanuel S."/>
            <person name="Lavin R."/>
            <person name="Delaney M.L."/>
            <person name="Cummins C."/>
            <person name="Hoffmann M."/>
            <person name="Luo Y."/>
            <person name="Gonzalez-Escalona N."/>
            <person name="Allard M."/>
            <person name="Onderdonk A.B."/>
            <person name="Gerber G.K."/>
            <person name="Sonenshein A.L."/>
            <person name="Baliga N."/>
            <person name="Dupuy B."/>
            <person name="Bry L."/>
        </authorList>
    </citation>
    <scope>NUCLEOTIDE SEQUENCE [LARGE SCALE GENOMIC DNA]</scope>
    <source>
        <strain evidence="9 10">DSM 599</strain>
    </source>
</reference>
<dbReference type="InterPro" id="IPR018060">
    <property type="entry name" value="HTH_AraC"/>
</dbReference>
<dbReference type="PROSITE" id="PS01124">
    <property type="entry name" value="HTH_ARAC_FAMILY_2"/>
    <property type="match status" value="1"/>
</dbReference>
<comment type="caution">
    <text evidence="9">The sequence shown here is derived from an EMBL/GenBank/DDBJ whole genome shotgun (WGS) entry which is preliminary data.</text>
</comment>
<dbReference type="PANTHER" id="PTHR43280:SF28">
    <property type="entry name" value="HTH-TYPE TRANSCRIPTIONAL ACTIVATOR RHAS"/>
    <property type="match status" value="1"/>
</dbReference>
<dbReference type="CDD" id="cd17536">
    <property type="entry name" value="REC_YesN-like"/>
    <property type="match status" value="1"/>
</dbReference>
<protein>
    <recommendedName>
        <fullName evidence="1">Stage 0 sporulation protein A homolog</fullName>
    </recommendedName>
</protein>
<name>A0ABS7KUG5_CLOSR</name>
<feature type="domain" description="Response regulatory" evidence="8">
    <location>
        <begin position="3"/>
        <end position="120"/>
    </location>
</feature>
<keyword evidence="4" id="KW-0804">Transcription</keyword>
<dbReference type="InterPro" id="IPR011006">
    <property type="entry name" value="CheY-like_superfamily"/>
</dbReference>
<gene>
    <name evidence="9" type="ORF">K5V21_02170</name>
</gene>
<dbReference type="Pfam" id="PF00072">
    <property type="entry name" value="Response_reg"/>
    <property type="match status" value="1"/>
</dbReference>
<dbReference type="Proteomes" id="UP001299068">
    <property type="component" value="Unassembled WGS sequence"/>
</dbReference>
<evidence type="ECO:0000256" key="4">
    <source>
        <dbReference type="ARBA" id="ARBA00023163"/>
    </source>
</evidence>
<keyword evidence="10" id="KW-1185">Reference proteome</keyword>
<evidence type="ECO:0000313" key="9">
    <source>
        <dbReference type="EMBL" id="MBY0754252.1"/>
    </source>
</evidence>
<dbReference type="InterPro" id="IPR009057">
    <property type="entry name" value="Homeodomain-like_sf"/>
</dbReference>
<dbReference type="Gene3D" id="1.10.10.60">
    <property type="entry name" value="Homeodomain-like"/>
    <property type="match status" value="2"/>
</dbReference>
<dbReference type="PANTHER" id="PTHR43280">
    <property type="entry name" value="ARAC-FAMILY TRANSCRIPTIONAL REGULATOR"/>
    <property type="match status" value="1"/>
</dbReference>
<evidence type="ECO:0000256" key="1">
    <source>
        <dbReference type="ARBA" id="ARBA00018672"/>
    </source>
</evidence>
<dbReference type="PROSITE" id="PS00041">
    <property type="entry name" value="HTH_ARAC_FAMILY_1"/>
    <property type="match status" value="1"/>
</dbReference>